<dbReference type="AlphaFoldDB" id="A0A9X9YV21"/>
<proteinExistence type="predicted"/>
<accession>A0A9X9YV21</accession>
<protein>
    <submittedName>
        <fullName evidence="1">Uncharacterized protein</fullName>
    </submittedName>
</protein>
<gene>
    <name evidence="1" type="ORF">G6321_00006085</name>
</gene>
<reference evidence="1 2" key="1">
    <citation type="journal article" date="2017" name="Syst. Appl. Microbiol.">
        <title>Soybeans inoculated with root zone soils of Canadian native legumes harbour diverse and novel Bradyrhizobium spp. that possess agricultural potential.</title>
        <authorList>
            <person name="Bromfield E.S.P."/>
            <person name="Cloutier S."/>
            <person name="Tambong J.T."/>
            <person name="Tran Thi T.V."/>
        </authorList>
    </citation>
    <scope>NUCLEOTIDE SEQUENCE [LARGE SCALE GENOMIC DNA]</scope>
    <source>
        <strain evidence="1 2">323S2</strain>
    </source>
</reference>
<name>A0A9X9YV21_9BRAD</name>
<organism evidence="1 2">
    <name type="scientific">Bradyrhizobium barranii subsp. barranii</name>
    <dbReference type="NCBI Taxonomy" id="2823807"/>
    <lineage>
        <taxon>Bacteria</taxon>
        <taxon>Pseudomonadati</taxon>
        <taxon>Pseudomonadota</taxon>
        <taxon>Alphaproteobacteria</taxon>
        <taxon>Hyphomicrobiales</taxon>
        <taxon>Nitrobacteraceae</taxon>
        <taxon>Bradyrhizobium</taxon>
        <taxon>Bradyrhizobium barranii</taxon>
    </lineage>
</organism>
<evidence type="ECO:0000313" key="2">
    <source>
        <dbReference type="Proteomes" id="UP000564836"/>
    </source>
</evidence>
<dbReference type="Proteomes" id="UP000564836">
    <property type="component" value="Chromosome"/>
</dbReference>
<evidence type="ECO:0000313" key="1">
    <source>
        <dbReference type="EMBL" id="UGX94776.1"/>
    </source>
</evidence>
<dbReference type="RefSeq" id="WP_224517566.1">
    <property type="nucleotide sequence ID" value="NZ_CP088280.1"/>
</dbReference>
<sequence>MKLDPPFVTTRSTILGQKGFLRRVPCARDARVAHLSLKDKM</sequence>
<dbReference type="EMBL" id="CP088280">
    <property type="protein sequence ID" value="UGX94776.1"/>
    <property type="molecule type" value="Genomic_DNA"/>
</dbReference>
<reference evidence="1 2" key="2">
    <citation type="journal article" date="2022" name="Int. J. Syst. Evol. Microbiol.">
        <title>Strains of Bradyrhizobium barranii sp. nov. associated with legumes native to Canada are symbionts of soybeans and belong to different subspecies (subsp. barranii subsp. nov. and subsp. apii subsp. nov.) and symbiovars (sv. glycinearum and sv. septentrionale).</title>
        <authorList>
            <person name="Bromfield E.S.P."/>
            <person name="Cloutier S."/>
            <person name="Wasai-Hara S."/>
            <person name="Minamisawa K."/>
        </authorList>
    </citation>
    <scope>NUCLEOTIDE SEQUENCE [LARGE SCALE GENOMIC DNA]</scope>
    <source>
        <strain evidence="1 2">323S2</strain>
    </source>
</reference>